<keyword evidence="3" id="KW-1185">Reference proteome</keyword>
<organism evidence="2 3">
    <name type="scientific">Dryococelus australis</name>
    <dbReference type="NCBI Taxonomy" id="614101"/>
    <lineage>
        <taxon>Eukaryota</taxon>
        <taxon>Metazoa</taxon>
        <taxon>Ecdysozoa</taxon>
        <taxon>Arthropoda</taxon>
        <taxon>Hexapoda</taxon>
        <taxon>Insecta</taxon>
        <taxon>Pterygota</taxon>
        <taxon>Neoptera</taxon>
        <taxon>Polyneoptera</taxon>
        <taxon>Phasmatodea</taxon>
        <taxon>Verophasmatodea</taxon>
        <taxon>Anareolatae</taxon>
        <taxon>Phasmatidae</taxon>
        <taxon>Eurycanthinae</taxon>
        <taxon>Dryococelus</taxon>
    </lineage>
</organism>
<reference evidence="2 3" key="1">
    <citation type="submission" date="2023-02" db="EMBL/GenBank/DDBJ databases">
        <title>LHISI_Scaffold_Assembly.</title>
        <authorList>
            <person name="Stuart O.P."/>
            <person name="Cleave R."/>
            <person name="Magrath M.J.L."/>
            <person name="Mikheyev A.S."/>
        </authorList>
    </citation>
    <scope>NUCLEOTIDE SEQUENCE [LARGE SCALE GENOMIC DNA]</scope>
    <source>
        <strain evidence="2">Daus_M_001</strain>
        <tissue evidence="2">Leg muscle</tissue>
    </source>
</reference>
<dbReference type="EMBL" id="JARBHB010000014">
    <property type="protein sequence ID" value="KAJ8869380.1"/>
    <property type="molecule type" value="Genomic_DNA"/>
</dbReference>
<evidence type="ECO:0000313" key="3">
    <source>
        <dbReference type="Proteomes" id="UP001159363"/>
    </source>
</evidence>
<sequence>MRYLQPLTLHHSPNSYSVSGAAVAEQLYCSPPTEAHQVQSPAESLPHFRMWESCRTMPLVSWSSWGSPVSSALAFWRCSILTSFHPHRSMDCNEQATCVGISRARPDFRECLFSLLAVSEEQARRVGGKEPWDKSRSRDAGRGIKAGLTRSVLQRILLSQRRQASDKGLFLTNTPLSCPTHNQTCRAASFRSVRRGFVFPHLCNMWRDLPMRGSEVSMEQRRNARAGETGDPTCENSGVARPGIKPGSPWWEASIIIAQQLQLVLLGEGAEEEGTSQTENSRNMRTRRKEWKNNERIAKKDTKIECDVRRLEVVMVAR</sequence>
<comment type="caution">
    <text evidence="2">The sequence shown here is derived from an EMBL/GenBank/DDBJ whole genome shotgun (WGS) entry which is preliminary data.</text>
</comment>
<evidence type="ECO:0000313" key="2">
    <source>
        <dbReference type="EMBL" id="KAJ8869380.1"/>
    </source>
</evidence>
<feature type="region of interest" description="Disordered" evidence="1">
    <location>
        <begin position="270"/>
        <end position="290"/>
    </location>
</feature>
<proteinExistence type="predicted"/>
<evidence type="ECO:0000256" key="1">
    <source>
        <dbReference type="SAM" id="MobiDB-lite"/>
    </source>
</evidence>
<accession>A0ABQ9GAB9</accession>
<name>A0ABQ9GAB9_9NEOP</name>
<dbReference type="Proteomes" id="UP001159363">
    <property type="component" value="Chromosome 13"/>
</dbReference>
<protein>
    <submittedName>
        <fullName evidence="2">Uncharacterized protein</fullName>
    </submittedName>
</protein>
<gene>
    <name evidence="2" type="ORF">PR048_030956</name>
</gene>